<proteinExistence type="predicted"/>
<evidence type="ECO:0000259" key="5">
    <source>
        <dbReference type="Pfam" id="PF07731"/>
    </source>
</evidence>
<dbReference type="InterPro" id="IPR045087">
    <property type="entry name" value="Cu-oxidase_fam"/>
</dbReference>
<gene>
    <name evidence="7" type="ORF">GCM10009742_60510</name>
</gene>
<sequence>MLLATKLSGRRRSVLAVVATLAVLAPIGFLWQRSLVPNDLSPMSMGYADYGGGPSSMHVHHATDVSQLTGPVDRTPDVAVDLVARKERFDLPGRGPTDGYTLNHTSPGPRIVAQQGDLVQVTLHNENIVAGITLHWHGVDVPNAEDGVAGVTQDAVQPGQSYVYRFVAKDAGTYWYHSHQVSHDQVLKGLYGILVVQPTTRDVIAAVHTYGQVRTVNGEYGERRVPAPGPTARVRVVNTDNGPMAVWVDGAPYKVLAVDGADVNAPTEIRGRSVLVTAGGRIDLEVPTAKAVRIGLGGGPTTLVIGNGDAPAGPEPAARVDLLSYGSPKPLGFDPAKADRVFRYDIGRHFGFLDGKPGLWWTINGHQYPDVPMFVVSEGDVVRMAISNTSGQVHPMHLHGRHVVVLSRNGVRATGSPWWTDSLNVEDKETYEVAFVAGNPGIWMDHCHNLPHAAQGLVTHLMYAGVSTKYHLGGAPGNQPE</sequence>
<dbReference type="Gene3D" id="2.60.40.420">
    <property type="entry name" value="Cupredoxins - blue copper proteins"/>
    <property type="match status" value="3"/>
</dbReference>
<evidence type="ECO:0000313" key="8">
    <source>
        <dbReference type="Proteomes" id="UP001500190"/>
    </source>
</evidence>
<dbReference type="EMBL" id="BAAAND010000009">
    <property type="protein sequence ID" value="GAA1603830.1"/>
    <property type="molecule type" value="Genomic_DNA"/>
</dbReference>
<evidence type="ECO:0000259" key="6">
    <source>
        <dbReference type="Pfam" id="PF07732"/>
    </source>
</evidence>
<evidence type="ECO:0000256" key="3">
    <source>
        <dbReference type="ARBA" id="ARBA00023008"/>
    </source>
</evidence>
<accession>A0ABN2EEE6</accession>
<dbReference type="PROSITE" id="PS00080">
    <property type="entry name" value="MULTICOPPER_OXIDASE2"/>
    <property type="match status" value="1"/>
</dbReference>
<feature type="domain" description="Plastocyanin-like" evidence="5">
    <location>
        <begin position="360"/>
        <end position="462"/>
    </location>
</feature>
<feature type="transmembrane region" description="Helical" evidence="4">
    <location>
        <begin position="12"/>
        <end position="31"/>
    </location>
</feature>
<keyword evidence="3" id="KW-0186">Copper</keyword>
<dbReference type="Pfam" id="PF07732">
    <property type="entry name" value="Cu-oxidase_3"/>
    <property type="match status" value="1"/>
</dbReference>
<protein>
    <recommendedName>
        <fullName evidence="9">FtsP/CotA-like multicopper oxidase with cupredoxin domain</fullName>
    </recommendedName>
</protein>
<evidence type="ECO:0008006" key="9">
    <source>
        <dbReference type="Google" id="ProtNLM"/>
    </source>
</evidence>
<evidence type="ECO:0000256" key="4">
    <source>
        <dbReference type="SAM" id="Phobius"/>
    </source>
</evidence>
<keyword evidence="1" id="KW-0479">Metal-binding</keyword>
<keyword evidence="2" id="KW-0560">Oxidoreductase</keyword>
<keyword evidence="8" id="KW-1185">Reference proteome</keyword>
<evidence type="ECO:0000256" key="1">
    <source>
        <dbReference type="ARBA" id="ARBA00022723"/>
    </source>
</evidence>
<keyword evidence="4" id="KW-0472">Membrane</keyword>
<dbReference type="PANTHER" id="PTHR11709">
    <property type="entry name" value="MULTI-COPPER OXIDASE"/>
    <property type="match status" value="1"/>
</dbReference>
<evidence type="ECO:0000313" key="7">
    <source>
        <dbReference type="EMBL" id="GAA1603830.1"/>
    </source>
</evidence>
<dbReference type="InterPro" id="IPR002355">
    <property type="entry name" value="Cu_oxidase_Cu_BS"/>
</dbReference>
<dbReference type="PANTHER" id="PTHR11709:SF394">
    <property type="entry name" value="FI03373P-RELATED"/>
    <property type="match status" value="1"/>
</dbReference>
<dbReference type="InterPro" id="IPR011706">
    <property type="entry name" value="Cu-oxidase_C"/>
</dbReference>
<reference evidence="7 8" key="1">
    <citation type="journal article" date="2019" name="Int. J. Syst. Evol. Microbiol.">
        <title>The Global Catalogue of Microorganisms (GCM) 10K type strain sequencing project: providing services to taxonomists for standard genome sequencing and annotation.</title>
        <authorList>
            <consortium name="The Broad Institute Genomics Platform"/>
            <consortium name="The Broad Institute Genome Sequencing Center for Infectious Disease"/>
            <person name="Wu L."/>
            <person name="Ma J."/>
        </authorList>
    </citation>
    <scope>NUCLEOTIDE SEQUENCE [LARGE SCALE GENOMIC DNA]</scope>
    <source>
        <strain evidence="7 8">JCM 14304</strain>
    </source>
</reference>
<comment type="caution">
    <text evidence="7">The sequence shown here is derived from an EMBL/GenBank/DDBJ whole genome shotgun (WGS) entry which is preliminary data.</text>
</comment>
<dbReference type="CDD" id="cd04202">
    <property type="entry name" value="CuRO_D2_2dMcoN_like"/>
    <property type="match status" value="1"/>
</dbReference>
<dbReference type="InterPro" id="IPR011707">
    <property type="entry name" value="Cu-oxidase-like_N"/>
</dbReference>
<dbReference type="Pfam" id="PF07731">
    <property type="entry name" value="Cu-oxidase_2"/>
    <property type="match status" value="1"/>
</dbReference>
<keyword evidence="4" id="KW-1133">Transmembrane helix</keyword>
<dbReference type="RefSeq" id="WP_344197472.1">
    <property type="nucleotide sequence ID" value="NZ_BAAAND010000009.1"/>
</dbReference>
<evidence type="ECO:0000256" key="2">
    <source>
        <dbReference type="ARBA" id="ARBA00023002"/>
    </source>
</evidence>
<keyword evidence="4" id="KW-0812">Transmembrane</keyword>
<dbReference type="InterPro" id="IPR008972">
    <property type="entry name" value="Cupredoxin"/>
</dbReference>
<dbReference type="SUPFAM" id="SSF49503">
    <property type="entry name" value="Cupredoxins"/>
    <property type="match status" value="3"/>
</dbReference>
<name>A0ABN2EEE6_9ACTN</name>
<organism evidence="7 8">
    <name type="scientific">Kribbella karoonensis</name>
    <dbReference type="NCBI Taxonomy" id="324851"/>
    <lineage>
        <taxon>Bacteria</taxon>
        <taxon>Bacillati</taxon>
        <taxon>Actinomycetota</taxon>
        <taxon>Actinomycetes</taxon>
        <taxon>Propionibacteriales</taxon>
        <taxon>Kribbellaceae</taxon>
        <taxon>Kribbella</taxon>
    </lineage>
</organism>
<dbReference type="Proteomes" id="UP001500190">
    <property type="component" value="Unassembled WGS sequence"/>
</dbReference>
<feature type="domain" description="Plastocyanin-like" evidence="6">
    <location>
        <begin position="96"/>
        <end position="199"/>
    </location>
</feature>